<keyword evidence="3" id="KW-1185">Reference proteome</keyword>
<protein>
    <recommendedName>
        <fullName evidence="1">Anaphase-promoting complex subunit 4 long domain-containing protein</fullName>
    </recommendedName>
</protein>
<organism evidence="2 3">
    <name type="scientific">Paramecium primaurelia</name>
    <dbReference type="NCBI Taxonomy" id="5886"/>
    <lineage>
        <taxon>Eukaryota</taxon>
        <taxon>Sar</taxon>
        <taxon>Alveolata</taxon>
        <taxon>Ciliophora</taxon>
        <taxon>Intramacronucleata</taxon>
        <taxon>Oligohymenophorea</taxon>
        <taxon>Peniculida</taxon>
        <taxon>Parameciidae</taxon>
        <taxon>Paramecium</taxon>
    </lineage>
</organism>
<dbReference type="Pfam" id="PF12896">
    <property type="entry name" value="ANAPC4"/>
    <property type="match status" value="1"/>
</dbReference>
<dbReference type="OMA" id="YLNELFC"/>
<dbReference type="EMBL" id="CAJJDM010000110">
    <property type="protein sequence ID" value="CAD8098490.1"/>
    <property type="molecule type" value="Genomic_DNA"/>
</dbReference>
<proteinExistence type="predicted"/>
<dbReference type="Proteomes" id="UP000688137">
    <property type="component" value="Unassembled WGS sequence"/>
</dbReference>
<evidence type="ECO:0000313" key="2">
    <source>
        <dbReference type="EMBL" id="CAD8098490.1"/>
    </source>
</evidence>
<accession>A0A8S1P634</accession>
<reference evidence="2" key="1">
    <citation type="submission" date="2021-01" db="EMBL/GenBank/DDBJ databases">
        <authorList>
            <consortium name="Genoscope - CEA"/>
            <person name="William W."/>
        </authorList>
    </citation>
    <scope>NUCLEOTIDE SEQUENCE</scope>
</reference>
<dbReference type="InterPro" id="IPR024790">
    <property type="entry name" value="APC4_long_dom"/>
</dbReference>
<gene>
    <name evidence="2" type="ORF">PPRIM_AZ9-3.1.T1070067</name>
</gene>
<name>A0A8S1P634_PARPR</name>
<evidence type="ECO:0000313" key="3">
    <source>
        <dbReference type="Proteomes" id="UP000688137"/>
    </source>
</evidence>
<comment type="caution">
    <text evidence="2">The sequence shown here is derived from an EMBL/GenBank/DDBJ whole genome shotgun (WGS) entry which is preliminary data.</text>
</comment>
<dbReference type="AlphaFoldDB" id="A0A8S1P634"/>
<evidence type="ECO:0000259" key="1">
    <source>
        <dbReference type="Pfam" id="PF12896"/>
    </source>
</evidence>
<feature type="domain" description="Anaphase-promoting complex subunit 4 long" evidence="1">
    <location>
        <begin position="196"/>
        <end position="381"/>
    </location>
</feature>
<sequence length="652" mass="76886">MEIQSFSPMLDRVMAQEIQSVSWSKTMDVCAILYINNQLEICRVSEQLQRMFIIQEDDTISNIIVESTFLTYNVGNKLFIYQLASHQKIIQSTLIKNQDKITQMLLVQVNVKIIKEQELQPAIIPLSTTNLKNWQNLYFLKQSQINNIIFSLTNRQIAYNFNGIFHLGEIEHKNIIQLQQLENELHCFSDSNIEIYDISLMKHQQILKYIQQLSYLNELFCFLKTSILQINTQLQDIFKCYQLNIIGPLLAFGPQETININILQFYQKGNCPQELVQFFQKELYNTKILQKMDDNITNSFNNIQEIIQDSLMNVLSRILIILNFFIQTKNMPFYQGLNKTPFEELQQTVQKIQKLYSRFQIECHQTKLHLRNFFVWLNLCAIKSGNEQEAECENVNSHLNKIEVDLSKLFDFLKDNHLFQLRNLQCFYQGKISPKTFFTKVVVQKNIEFEQTENITKILQNIFKDSYMEQIQQNKNNIESEESFETVNSLVRELQNNLDKIAINLKPKIINKININLSGQLIRFSEESENSYFVSVLIDNTIIQYTYQQKSFFQFNKIQLNNKYIKELQYFQGKLIILSTNKQENQQNLLMRTQQQKDEGLFNQIQQTAYISTEDLQTQNKFECHSIKDLKVSKKGLISIIIDSKKLIILSI</sequence>